<dbReference type="GO" id="GO:0005737">
    <property type="term" value="C:cytoplasm"/>
    <property type="evidence" value="ECO:0007669"/>
    <property type="project" value="UniProtKB-SubCell"/>
</dbReference>
<evidence type="ECO:0000259" key="4">
    <source>
        <dbReference type="PROSITE" id="PS51350"/>
    </source>
</evidence>
<dbReference type="AlphaFoldDB" id="A0A381Q5N5"/>
<keyword evidence="3" id="KW-0598">Phosphotransferase system</keyword>
<dbReference type="PANTHER" id="PTHR33705:SF2">
    <property type="entry name" value="PHOSPHOCARRIER PROTEIN NPR"/>
    <property type="match status" value="1"/>
</dbReference>
<dbReference type="GO" id="GO:0009401">
    <property type="term" value="P:phosphoenolpyruvate-dependent sugar phosphotransferase system"/>
    <property type="evidence" value="ECO:0007669"/>
    <property type="project" value="UniProtKB-KW"/>
</dbReference>
<evidence type="ECO:0000313" key="5">
    <source>
        <dbReference type="EMBL" id="SUZ74360.1"/>
    </source>
</evidence>
<proteinExistence type="predicted"/>
<dbReference type="PROSITE" id="PS00589">
    <property type="entry name" value="PTS_HPR_SER"/>
    <property type="match status" value="1"/>
</dbReference>
<dbReference type="Pfam" id="PF00381">
    <property type="entry name" value="PTS-HPr"/>
    <property type="match status" value="1"/>
</dbReference>
<dbReference type="InterPro" id="IPR050399">
    <property type="entry name" value="HPr"/>
</dbReference>
<dbReference type="PROSITE" id="PS51350">
    <property type="entry name" value="PTS_HPR_DOM"/>
    <property type="match status" value="1"/>
</dbReference>
<comment type="subcellular location">
    <subcellularLocation>
        <location evidence="1">Cytoplasm</location>
    </subcellularLocation>
</comment>
<feature type="domain" description="HPr" evidence="4">
    <location>
        <begin position="1"/>
        <end position="64"/>
    </location>
</feature>
<name>A0A381Q5N5_9ZZZZ</name>
<dbReference type="EMBL" id="UINC01001208">
    <property type="protein sequence ID" value="SUZ74360.1"/>
    <property type="molecule type" value="Genomic_DNA"/>
</dbReference>
<protein>
    <recommendedName>
        <fullName evidence="4">HPr domain-containing protein</fullName>
    </recommendedName>
</protein>
<dbReference type="InterPro" id="IPR000032">
    <property type="entry name" value="HPr-like"/>
</dbReference>
<dbReference type="SUPFAM" id="SSF55594">
    <property type="entry name" value="HPr-like"/>
    <property type="match status" value="1"/>
</dbReference>
<evidence type="ECO:0000256" key="1">
    <source>
        <dbReference type="ARBA" id="ARBA00004496"/>
    </source>
</evidence>
<reference evidence="5" key="1">
    <citation type="submission" date="2018-05" db="EMBL/GenBank/DDBJ databases">
        <authorList>
            <person name="Lanie J.A."/>
            <person name="Ng W.-L."/>
            <person name="Kazmierczak K.M."/>
            <person name="Andrzejewski T.M."/>
            <person name="Davidsen T.M."/>
            <person name="Wayne K.J."/>
            <person name="Tettelin H."/>
            <person name="Glass J.I."/>
            <person name="Rusch D."/>
            <person name="Podicherti R."/>
            <person name="Tsui H.-C.T."/>
            <person name="Winkler M.E."/>
        </authorList>
    </citation>
    <scope>NUCLEOTIDE SEQUENCE</scope>
</reference>
<keyword evidence="2" id="KW-0963">Cytoplasm</keyword>
<gene>
    <name evidence="5" type="ORF">METZ01_LOCUS27214</name>
</gene>
<evidence type="ECO:0000256" key="3">
    <source>
        <dbReference type="ARBA" id="ARBA00022683"/>
    </source>
</evidence>
<dbReference type="PANTHER" id="PTHR33705">
    <property type="entry name" value="PHOSPHOCARRIER PROTEIN HPR"/>
    <property type="match status" value="1"/>
</dbReference>
<sequence length="67" mass="7084">MAASFRCDLWLEKDGVEVNAKSIMGVLMLAAEKGSQLMIRAKGDDADDALTALGDLIAGGFEEMHGV</sequence>
<evidence type="ECO:0000256" key="2">
    <source>
        <dbReference type="ARBA" id="ARBA00022490"/>
    </source>
</evidence>
<organism evidence="5">
    <name type="scientific">marine metagenome</name>
    <dbReference type="NCBI Taxonomy" id="408172"/>
    <lineage>
        <taxon>unclassified sequences</taxon>
        <taxon>metagenomes</taxon>
        <taxon>ecological metagenomes</taxon>
    </lineage>
</organism>
<dbReference type="PRINTS" id="PR00107">
    <property type="entry name" value="PHOSPHOCPHPR"/>
</dbReference>
<accession>A0A381Q5N5</accession>
<dbReference type="InterPro" id="IPR035895">
    <property type="entry name" value="HPr-like_sf"/>
</dbReference>
<dbReference type="NCBIfam" id="TIGR01003">
    <property type="entry name" value="PTS_HPr_family"/>
    <property type="match status" value="1"/>
</dbReference>
<dbReference type="Gene3D" id="3.30.1340.10">
    <property type="entry name" value="HPr-like"/>
    <property type="match status" value="1"/>
</dbReference>
<dbReference type="CDD" id="cd00367">
    <property type="entry name" value="PTS-HPr_like"/>
    <property type="match status" value="1"/>
</dbReference>
<dbReference type="InterPro" id="IPR002114">
    <property type="entry name" value="PTS_HPr_Ser_P_site"/>
</dbReference>